<reference evidence="12 13" key="1">
    <citation type="journal article" date="2023" name="Sci. Data">
        <title>Genome assembly of the Korean intertidal mud-creeper Batillaria attramentaria.</title>
        <authorList>
            <person name="Patra A.K."/>
            <person name="Ho P.T."/>
            <person name="Jun S."/>
            <person name="Lee S.J."/>
            <person name="Kim Y."/>
            <person name="Won Y.J."/>
        </authorList>
    </citation>
    <scope>NUCLEOTIDE SEQUENCE [LARGE SCALE GENOMIC DNA]</scope>
    <source>
        <strain evidence="12">Wonlab-2016</strain>
    </source>
</reference>
<dbReference type="InterPro" id="IPR002394">
    <property type="entry name" value="Nicotinic_acetylcholine_rcpt"/>
</dbReference>
<sequence>ERMYELGPRVEHCRRQRSSERHPFRLRINASAVDLQGKLSTLLADFFHTSAPACCQISNSMVAQLTETEKKADKRGDEIASDVGEMRAGPRHFGGGLKASREKQLIKQLMRDYEKQGRNGRPLLDHTDSIKVNFSLSLIQIMDVDEKNQVLKTNVWYHYIWTDELLRWVPAKHDNITSVRVPSEKIWLPDVLLYNFGADRLGVFIYGVASSRLDGVAQIELGCIRKIIESVTAQLFNFSRPASSDEAVIAIVLQCMCRVVRVSETWHFLLYLFLCGVRFLGFPSTC</sequence>
<keyword evidence="5" id="KW-0406">Ion transport</keyword>
<dbReference type="InterPro" id="IPR006202">
    <property type="entry name" value="Neur_chan_lig-bd"/>
</dbReference>
<evidence type="ECO:0000256" key="1">
    <source>
        <dbReference type="ARBA" id="ARBA00022448"/>
    </source>
</evidence>
<dbReference type="AlphaFoldDB" id="A0ABD0LGI3"/>
<comment type="caution">
    <text evidence="12">The sequence shown here is derived from an EMBL/GenBank/DDBJ whole genome shotgun (WGS) entry which is preliminary data.</text>
</comment>
<dbReference type="GO" id="GO:0034220">
    <property type="term" value="P:monoatomic ion transmembrane transport"/>
    <property type="evidence" value="ECO:0007669"/>
    <property type="project" value="UniProtKB-KW"/>
</dbReference>
<keyword evidence="4" id="KW-0770">Synapse</keyword>
<keyword evidence="9" id="KW-0407">Ion channel</keyword>
<keyword evidence="6" id="KW-0472">Membrane</keyword>
<evidence type="ECO:0000256" key="10">
    <source>
        <dbReference type="ARBA" id="ARBA00034099"/>
    </source>
</evidence>
<dbReference type="InterPro" id="IPR006201">
    <property type="entry name" value="Neur_channel"/>
</dbReference>
<keyword evidence="1" id="KW-0813">Transport</keyword>
<gene>
    <name evidence="12" type="ORF">BaRGS_00010422</name>
</gene>
<dbReference type="PRINTS" id="PR00254">
    <property type="entry name" value="NICOTINICR"/>
</dbReference>
<keyword evidence="7" id="KW-0675">Receptor</keyword>
<evidence type="ECO:0000256" key="6">
    <source>
        <dbReference type="ARBA" id="ARBA00023136"/>
    </source>
</evidence>
<keyword evidence="8" id="KW-1071">Ligand-gated ion channel</keyword>
<feature type="domain" description="Neurotransmitter-gated ion-channel ligand-binding" evidence="11">
    <location>
        <begin position="102"/>
        <end position="198"/>
    </location>
</feature>
<evidence type="ECO:0000256" key="7">
    <source>
        <dbReference type="ARBA" id="ARBA00023170"/>
    </source>
</evidence>
<dbReference type="SUPFAM" id="SSF63712">
    <property type="entry name" value="Nicotinic receptor ligand binding domain-like"/>
    <property type="match status" value="1"/>
</dbReference>
<protein>
    <recommendedName>
        <fullName evidence="11">Neurotransmitter-gated ion-channel ligand-binding domain-containing protein</fullName>
    </recommendedName>
</protein>
<dbReference type="Proteomes" id="UP001519460">
    <property type="component" value="Unassembled WGS sequence"/>
</dbReference>
<name>A0ABD0LGI3_9CAEN</name>
<dbReference type="GO" id="GO:0097060">
    <property type="term" value="C:synaptic membrane"/>
    <property type="evidence" value="ECO:0007669"/>
    <property type="project" value="UniProtKB-SubCell"/>
</dbReference>
<evidence type="ECO:0000256" key="8">
    <source>
        <dbReference type="ARBA" id="ARBA00023286"/>
    </source>
</evidence>
<evidence type="ECO:0000256" key="5">
    <source>
        <dbReference type="ARBA" id="ARBA00023065"/>
    </source>
</evidence>
<comment type="subcellular location">
    <subcellularLocation>
        <location evidence="10">Synaptic cell membrane</location>
        <topology evidence="10">Multi-pass membrane protein</topology>
    </subcellularLocation>
</comment>
<keyword evidence="13" id="KW-1185">Reference proteome</keyword>
<evidence type="ECO:0000259" key="11">
    <source>
        <dbReference type="Pfam" id="PF02931"/>
    </source>
</evidence>
<dbReference type="Gene3D" id="2.70.170.10">
    <property type="entry name" value="Neurotransmitter-gated ion-channel ligand-binding domain"/>
    <property type="match status" value="1"/>
</dbReference>
<evidence type="ECO:0000313" key="13">
    <source>
        <dbReference type="Proteomes" id="UP001519460"/>
    </source>
</evidence>
<dbReference type="EMBL" id="JACVVK020000052">
    <property type="protein sequence ID" value="KAK7498162.1"/>
    <property type="molecule type" value="Genomic_DNA"/>
</dbReference>
<accession>A0ABD0LGI3</accession>
<dbReference type="PANTHER" id="PTHR18945">
    <property type="entry name" value="NEUROTRANSMITTER GATED ION CHANNEL"/>
    <property type="match status" value="1"/>
</dbReference>
<evidence type="ECO:0000256" key="9">
    <source>
        <dbReference type="ARBA" id="ARBA00023303"/>
    </source>
</evidence>
<dbReference type="Pfam" id="PF02931">
    <property type="entry name" value="Neur_chan_LBD"/>
    <property type="match status" value="1"/>
</dbReference>
<feature type="non-terminal residue" evidence="12">
    <location>
        <position position="1"/>
    </location>
</feature>
<evidence type="ECO:0000256" key="2">
    <source>
        <dbReference type="ARBA" id="ARBA00022475"/>
    </source>
</evidence>
<keyword evidence="2" id="KW-1003">Cell membrane</keyword>
<dbReference type="InterPro" id="IPR036734">
    <property type="entry name" value="Neur_chan_lig-bd_sf"/>
</dbReference>
<proteinExistence type="predicted"/>
<keyword evidence="3" id="KW-0812">Transmembrane</keyword>
<organism evidence="12 13">
    <name type="scientific">Batillaria attramentaria</name>
    <dbReference type="NCBI Taxonomy" id="370345"/>
    <lineage>
        <taxon>Eukaryota</taxon>
        <taxon>Metazoa</taxon>
        <taxon>Spiralia</taxon>
        <taxon>Lophotrochozoa</taxon>
        <taxon>Mollusca</taxon>
        <taxon>Gastropoda</taxon>
        <taxon>Caenogastropoda</taxon>
        <taxon>Sorbeoconcha</taxon>
        <taxon>Cerithioidea</taxon>
        <taxon>Batillariidae</taxon>
        <taxon>Batillaria</taxon>
    </lineage>
</organism>
<evidence type="ECO:0000256" key="3">
    <source>
        <dbReference type="ARBA" id="ARBA00022692"/>
    </source>
</evidence>
<evidence type="ECO:0000313" key="12">
    <source>
        <dbReference type="EMBL" id="KAK7498162.1"/>
    </source>
</evidence>
<evidence type="ECO:0000256" key="4">
    <source>
        <dbReference type="ARBA" id="ARBA00023018"/>
    </source>
</evidence>